<accession>A0A1R1PRF8</accession>
<dbReference type="CDD" id="cd06558">
    <property type="entry name" value="crotonase-like"/>
    <property type="match status" value="1"/>
</dbReference>
<organism evidence="1 2">
    <name type="scientific">Zancudomyces culisetae</name>
    <name type="common">Gut fungus</name>
    <name type="synonym">Smittium culisetae</name>
    <dbReference type="NCBI Taxonomy" id="1213189"/>
    <lineage>
        <taxon>Eukaryota</taxon>
        <taxon>Fungi</taxon>
        <taxon>Fungi incertae sedis</taxon>
        <taxon>Zoopagomycota</taxon>
        <taxon>Kickxellomycotina</taxon>
        <taxon>Harpellomycetes</taxon>
        <taxon>Harpellales</taxon>
        <taxon>Legeriomycetaceae</taxon>
        <taxon>Zancudomyces</taxon>
    </lineage>
</organism>
<dbReference type="GO" id="GO:0005777">
    <property type="term" value="C:peroxisome"/>
    <property type="evidence" value="ECO:0007669"/>
    <property type="project" value="TreeGrafter"/>
</dbReference>
<sequence>MTLIYFPNEKDAQIKLSTVIPGYPTGFLLEMLSLPENRLDIKFLEAFISALNYVDNTIINLPEDKKHIGGFLITSSTGKFYCNGFNVTALSTQTEIVAPLLRTIVCKLLTFRVMTIAAMNGHAFGGGCVEIDLGMGLQIGTTTLIKQKVKDAGAVRRCTLMGHRYTADEAVKDGLVDYTADPENLLDAAVELGKQVSKKALNRGEALMKTKAEMYKDVIIYHHSEPLDKSRYQPKL</sequence>
<dbReference type="Pfam" id="PF00378">
    <property type="entry name" value="ECH_1"/>
    <property type="match status" value="1"/>
</dbReference>
<dbReference type="Gene3D" id="3.90.226.10">
    <property type="entry name" value="2-enoyl-CoA Hydratase, Chain A, domain 1"/>
    <property type="match status" value="2"/>
</dbReference>
<name>A0A1R1PRF8_ZANCU</name>
<evidence type="ECO:0000313" key="1">
    <source>
        <dbReference type="EMBL" id="OMH83534.1"/>
    </source>
</evidence>
<dbReference type="AlphaFoldDB" id="A0A1R1PRF8"/>
<dbReference type="EMBL" id="LSSK01000384">
    <property type="protein sequence ID" value="OMH83534.1"/>
    <property type="molecule type" value="Genomic_DNA"/>
</dbReference>
<dbReference type="Proteomes" id="UP000188320">
    <property type="component" value="Unassembled WGS sequence"/>
</dbReference>
<dbReference type="GO" id="GO:0006635">
    <property type="term" value="P:fatty acid beta-oxidation"/>
    <property type="evidence" value="ECO:0007669"/>
    <property type="project" value="TreeGrafter"/>
</dbReference>
<dbReference type="OrthoDB" id="1696280at2759"/>
<evidence type="ECO:0000313" key="2">
    <source>
        <dbReference type="Proteomes" id="UP000188320"/>
    </source>
</evidence>
<dbReference type="SUPFAM" id="SSF52096">
    <property type="entry name" value="ClpP/crotonase"/>
    <property type="match status" value="1"/>
</dbReference>
<proteinExistence type="predicted"/>
<reference evidence="2" key="1">
    <citation type="submission" date="2017-01" db="EMBL/GenBank/DDBJ databases">
        <authorList>
            <person name="Wang Y."/>
            <person name="White M."/>
            <person name="Kvist S."/>
            <person name="Moncalvo J.-M."/>
        </authorList>
    </citation>
    <scope>NUCLEOTIDE SEQUENCE [LARGE SCALE GENOMIC DNA]</scope>
    <source>
        <strain evidence="2">COL-18-3</strain>
    </source>
</reference>
<dbReference type="PANTHER" id="PTHR11941">
    <property type="entry name" value="ENOYL-COA HYDRATASE-RELATED"/>
    <property type="match status" value="1"/>
</dbReference>
<keyword evidence="1" id="KW-0413">Isomerase</keyword>
<dbReference type="InterPro" id="IPR029045">
    <property type="entry name" value="ClpP/crotonase-like_dom_sf"/>
</dbReference>
<dbReference type="PANTHER" id="PTHR11941:SF75">
    <property type="entry name" value="ENOYL-COA HYDRATASE_ISOMERASE FAMILY PROTEIN"/>
    <property type="match status" value="1"/>
</dbReference>
<dbReference type="InterPro" id="IPR001753">
    <property type="entry name" value="Enoyl-CoA_hydra/iso"/>
</dbReference>
<protein>
    <submittedName>
        <fullName evidence="1">Enoyl-CoA delta isomerase 1, peroxisomal</fullName>
    </submittedName>
</protein>
<comment type="caution">
    <text evidence="1">The sequence shown here is derived from an EMBL/GenBank/DDBJ whole genome shotgun (WGS) entry which is preliminary data.</text>
</comment>
<keyword evidence="2" id="KW-1185">Reference proteome</keyword>
<gene>
    <name evidence="1" type="ORF">AX774_g2961</name>
</gene>
<dbReference type="GO" id="GO:0004165">
    <property type="term" value="F:delta(3)-delta(2)-enoyl-CoA isomerase activity"/>
    <property type="evidence" value="ECO:0007669"/>
    <property type="project" value="TreeGrafter"/>
</dbReference>